<organism evidence="1 2">
    <name type="scientific">Pengzhenrongella frigida</name>
    <dbReference type="NCBI Taxonomy" id="1259133"/>
    <lineage>
        <taxon>Bacteria</taxon>
        <taxon>Bacillati</taxon>
        <taxon>Actinomycetota</taxon>
        <taxon>Actinomycetes</taxon>
        <taxon>Micrococcales</taxon>
        <taxon>Pengzhenrongella</taxon>
    </lineage>
</organism>
<dbReference type="Proteomes" id="UP000293764">
    <property type="component" value="Unassembled WGS sequence"/>
</dbReference>
<accession>A0A4Q5MX30</accession>
<dbReference type="OrthoDB" id="4831017at2"/>
<sequence>MTEFNAVDPTATWMQIIAILTAAADSPQKTVAGGPDLQSLALGAQIVASRAVALLPIDSDDDLEDLVLEVAASSAVGELIRAAAEAARRYPIDKFPAGAAAVISELDDLVAETEVAS</sequence>
<keyword evidence="2" id="KW-1185">Reference proteome</keyword>
<gene>
    <name evidence="1" type="ORF">EUA98_14220</name>
</gene>
<evidence type="ECO:0000313" key="1">
    <source>
        <dbReference type="EMBL" id="RYV50272.1"/>
    </source>
</evidence>
<dbReference type="EMBL" id="SDWW01000037">
    <property type="protein sequence ID" value="RYV50272.1"/>
    <property type="molecule type" value="Genomic_DNA"/>
</dbReference>
<dbReference type="AlphaFoldDB" id="A0A4Q5MX30"/>
<name>A0A4Q5MX30_9MICO</name>
<proteinExistence type="predicted"/>
<comment type="caution">
    <text evidence="1">The sequence shown here is derived from an EMBL/GenBank/DDBJ whole genome shotgun (WGS) entry which is preliminary data.</text>
</comment>
<reference evidence="1 2" key="1">
    <citation type="submission" date="2019-01" db="EMBL/GenBank/DDBJ databases">
        <title>Novel species of Cellulomonas.</title>
        <authorList>
            <person name="Liu Q."/>
            <person name="Xin Y.-H."/>
        </authorList>
    </citation>
    <scope>NUCLEOTIDE SEQUENCE [LARGE SCALE GENOMIC DNA]</scope>
    <source>
        <strain evidence="1 2">HLT2-17</strain>
    </source>
</reference>
<evidence type="ECO:0000313" key="2">
    <source>
        <dbReference type="Proteomes" id="UP000293764"/>
    </source>
</evidence>
<protein>
    <submittedName>
        <fullName evidence="1">Uncharacterized protein</fullName>
    </submittedName>
</protein>
<dbReference type="RefSeq" id="WP_130103353.1">
    <property type="nucleotide sequence ID" value="NZ_SDWW01000037.1"/>
</dbReference>